<protein>
    <submittedName>
        <fullName evidence="1">Uncharacterized protein</fullName>
    </submittedName>
</protein>
<dbReference type="Proteomes" id="UP000250744">
    <property type="component" value="Unassembled WGS sequence"/>
</dbReference>
<evidence type="ECO:0000313" key="1">
    <source>
        <dbReference type="EMBL" id="RAU17121.1"/>
    </source>
</evidence>
<dbReference type="EMBL" id="QKRX01000012">
    <property type="protein sequence ID" value="RAU17121.1"/>
    <property type="molecule type" value="Genomic_DNA"/>
</dbReference>
<evidence type="ECO:0000313" key="2">
    <source>
        <dbReference type="Proteomes" id="UP000250744"/>
    </source>
</evidence>
<organism evidence="1 2">
    <name type="scientific">Nitrincola tibetensis</name>
    <dbReference type="NCBI Taxonomy" id="2219697"/>
    <lineage>
        <taxon>Bacteria</taxon>
        <taxon>Pseudomonadati</taxon>
        <taxon>Pseudomonadota</taxon>
        <taxon>Gammaproteobacteria</taxon>
        <taxon>Oceanospirillales</taxon>
        <taxon>Oceanospirillaceae</taxon>
        <taxon>Nitrincola</taxon>
    </lineage>
</organism>
<dbReference type="OrthoDB" id="6088929at2"/>
<keyword evidence="2" id="KW-1185">Reference proteome</keyword>
<accession>A0A364NJB1</accession>
<proteinExistence type="predicted"/>
<dbReference type="RefSeq" id="WP_112160026.1">
    <property type="nucleotide sequence ID" value="NZ_QKRX01000012.1"/>
</dbReference>
<gene>
    <name evidence="1" type="ORF">DN062_14495</name>
</gene>
<comment type="caution">
    <text evidence="1">The sequence shown here is derived from an EMBL/GenBank/DDBJ whole genome shotgun (WGS) entry which is preliminary data.</text>
</comment>
<dbReference type="AlphaFoldDB" id="A0A364NJB1"/>
<sequence>MSIEKIQANIETYTSILPQAVRSPNSASFGFLLSLIASNQERVFQPISAASQGGFALATDSNNYPHPDTLFTHEIVGRLNHSINHHERGEYAYLVSHLDVRSRMPESGSAVNNDRFAQLGLASLGGQMLAQIEVSRESSLPSFSAVA</sequence>
<reference evidence="1 2" key="1">
    <citation type="submission" date="2018-06" db="EMBL/GenBank/DDBJ databases">
        <title>Nitrincola tibetense sp. nov., isolated from Lake XuguoCo on Tibetan Plateau.</title>
        <authorList>
            <person name="Xing P."/>
        </authorList>
    </citation>
    <scope>NUCLEOTIDE SEQUENCE [LARGE SCALE GENOMIC DNA]</scope>
    <source>
        <strain evidence="2">xg18</strain>
    </source>
</reference>
<name>A0A364NJB1_9GAMM</name>